<dbReference type="InterPro" id="IPR019826">
    <property type="entry name" value="Carboxylesterase_B_AS"/>
</dbReference>
<evidence type="ECO:0000259" key="4">
    <source>
        <dbReference type="Pfam" id="PF00135"/>
    </source>
</evidence>
<dbReference type="PROSITE" id="PS00941">
    <property type="entry name" value="CARBOXYLESTERASE_B_2"/>
    <property type="match status" value="1"/>
</dbReference>
<dbReference type="InterPro" id="IPR050654">
    <property type="entry name" value="AChE-related_enzymes"/>
</dbReference>
<organism evidence="5">
    <name type="scientific">Hypocrella siamensis</name>
    <dbReference type="NCBI Taxonomy" id="696354"/>
    <lineage>
        <taxon>Eukaryota</taxon>
        <taxon>Fungi</taxon>
        <taxon>Dikarya</taxon>
        <taxon>Ascomycota</taxon>
        <taxon>Pezizomycotina</taxon>
        <taxon>Sordariomycetes</taxon>
        <taxon>Hypocreomycetidae</taxon>
        <taxon>Hypocreales</taxon>
        <taxon>Clavicipitaceae</taxon>
        <taxon>Hypocrella</taxon>
    </lineage>
</organism>
<dbReference type="Pfam" id="PF00135">
    <property type="entry name" value="COesterase"/>
    <property type="match status" value="2"/>
</dbReference>
<accession>A0A173G946</accession>
<name>A0A173G946_9HYPO</name>
<keyword evidence="3" id="KW-0732">Signal</keyword>
<evidence type="ECO:0000313" key="5">
    <source>
        <dbReference type="EMBL" id="ANH22702.1"/>
    </source>
</evidence>
<reference evidence="5" key="1">
    <citation type="journal article" date="2016" name="BMC Genomics">
        <title>Genome sequence and comparative analysis of clavicipitaceous insect-pathogenic fungus Aschersonia badia with Metarhizium spp.</title>
        <authorList>
            <person name="Agrawal Y."/>
            <person name="Narwani T."/>
            <person name="Subramanian S."/>
        </authorList>
    </citation>
    <scope>NUCLEOTIDE SEQUENCE</scope>
    <source>
        <strain evidence="5">MTCC 10142</strain>
    </source>
</reference>
<feature type="chain" id="PRO_5007948140" description="Carboxylic ester hydrolase" evidence="3">
    <location>
        <begin position="25"/>
        <end position="572"/>
    </location>
</feature>
<dbReference type="EMBL" id="KU202465">
    <property type="protein sequence ID" value="ANH22702.1"/>
    <property type="molecule type" value="Genomic_DNA"/>
</dbReference>
<dbReference type="ESTHER" id="9hypo-a0a173g946">
    <property type="family name" value="Fungal_carboxylesterase_lipase"/>
</dbReference>
<dbReference type="SUPFAM" id="SSF53474">
    <property type="entry name" value="alpha/beta-Hydrolases"/>
    <property type="match status" value="1"/>
</dbReference>
<feature type="non-terminal residue" evidence="5">
    <location>
        <position position="572"/>
    </location>
</feature>
<dbReference type="AlphaFoldDB" id="A0A173G946"/>
<feature type="domain" description="Carboxylesterase type B" evidence="4">
    <location>
        <begin position="31"/>
        <end position="191"/>
    </location>
</feature>
<dbReference type="InterPro" id="IPR019819">
    <property type="entry name" value="Carboxylesterase_B_CS"/>
</dbReference>
<keyword evidence="2 3" id="KW-0378">Hydrolase</keyword>
<evidence type="ECO:0000256" key="1">
    <source>
        <dbReference type="ARBA" id="ARBA00005964"/>
    </source>
</evidence>
<dbReference type="EC" id="3.1.1.-" evidence="3"/>
<comment type="similarity">
    <text evidence="1 3">Belongs to the type-B carboxylesterase/lipase family.</text>
</comment>
<feature type="signal peptide" evidence="3">
    <location>
        <begin position="1"/>
        <end position="24"/>
    </location>
</feature>
<protein>
    <recommendedName>
        <fullName evidence="3">Carboxylic ester hydrolase</fullName>
        <ecNumber evidence="3">3.1.1.-</ecNumber>
    </recommendedName>
</protein>
<dbReference type="InterPro" id="IPR002018">
    <property type="entry name" value="CarbesteraseB"/>
</dbReference>
<dbReference type="PROSITE" id="PS00122">
    <property type="entry name" value="CARBOXYLESTERASE_B_1"/>
    <property type="match status" value="1"/>
</dbReference>
<feature type="domain" description="Carboxylesterase type B" evidence="4">
    <location>
        <begin position="228"/>
        <end position="516"/>
    </location>
</feature>
<dbReference type="PANTHER" id="PTHR43918">
    <property type="entry name" value="ACETYLCHOLINESTERASE"/>
    <property type="match status" value="1"/>
</dbReference>
<dbReference type="GO" id="GO:0052689">
    <property type="term" value="F:carboxylic ester hydrolase activity"/>
    <property type="evidence" value="ECO:0007669"/>
    <property type="project" value="TreeGrafter"/>
</dbReference>
<proteinExistence type="inferred from homology"/>
<evidence type="ECO:0000256" key="3">
    <source>
        <dbReference type="RuleBase" id="RU361235"/>
    </source>
</evidence>
<dbReference type="InterPro" id="IPR029058">
    <property type="entry name" value="AB_hydrolase_fold"/>
</dbReference>
<evidence type="ECO:0000256" key="2">
    <source>
        <dbReference type="ARBA" id="ARBA00022801"/>
    </source>
</evidence>
<dbReference type="Gene3D" id="3.40.50.1820">
    <property type="entry name" value="alpha/beta hydrolase"/>
    <property type="match status" value="1"/>
</dbReference>
<sequence length="572" mass="61034">MTAMARRLTETVTLFLSLAAVGLCTPTTKDRPTVTIDTGTVVGTTTSLSCGSSAAKFLGIRFGAPPLRFAPPQPASHHDGVYDATAFKPTCLQAFVYPEANRNNQIAWFNTPAPDGGEDEDCLFLNVFAPTAGSHASSCARKAVMVWIYGGGFMFGSGSLAEYDGSSFAANQDVIVVTFNYRTNVFGFPGSPELSTKQQNLGPIPPPHTPRNPIQSYPSQQEERCSILLDQRLALDWVQRNIAAFGGDPAKVTLFGESAGGVSVDALVGAPPHPVPFRAAIMESGQAAIKIPGNPSAVSWTQLAAATNCSLPSSSSTLACLRQVPPLTIKDIVEKQALNFQPIRDGLTWALNERQDRLTSRDGNSKIARVPVLIGSNDNDGGPFAYGAPNPKAVLQSLASPNTPLDPILDLLTQIYSPGNPDLLDTNALLARVLRDVLFQCTARLVARESAQVGIPTWRYFFNASFANNAIYPDSGAYHSAEIFPVFGTYRRQGATPFQAELSTVMQKGWADFAKDPTGGPGWHAVPELALLGGRATPGADDTGREAVSPLDPNSIDQACPLYEPIYASWST</sequence>
<dbReference type="PANTHER" id="PTHR43918:SF4">
    <property type="entry name" value="CARBOXYLIC ESTER HYDROLASE"/>
    <property type="match status" value="1"/>
</dbReference>